<reference evidence="2 3" key="1">
    <citation type="submission" date="2019-06" db="EMBL/GenBank/DDBJ databases">
        <title>Genome Sequence of the Brown Rot Fungal Pathogen Monilinia fructicola.</title>
        <authorList>
            <person name="De Miccolis Angelini R.M."/>
            <person name="Landi L."/>
            <person name="Abate D."/>
            <person name="Pollastro S."/>
            <person name="Romanazzi G."/>
            <person name="Faretra F."/>
        </authorList>
    </citation>
    <scope>NUCLEOTIDE SEQUENCE [LARGE SCALE GENOMIC DNA]</scope>
    <source>
        <strain evidence="2 3">Mfrc123</strain>
    </source>
</reference>
<comment type="caution">
    <text evidence="2">The sequence shown here is derived from an EMBL/GenBank/DDBJ whole genome shotgun (WGS) entry which is preliminary data.</text>
</comment>
<feature type="chain" id="PRO_5024271986" evidence="1">
    <location>
        <begin position="24"/>
        <end position="181"/>
    </location>
</feature>
<sequence>MMRLIFLEHFLWSDVAMSDAALGEPECVVLPTLNGRWINECVETQIYTAGLGEPKSLLVGGAVDWEHDLSCRVILSCCYISVLESAIGRDVALFEDVSEFAGRSGSRDFSVFKGRADGCISNAWHGWMEHGAWSIHGAFSVFLHCIRSNYLRDTMRENEKKDFYAVITGKEHKGNFKEGTK</sequence>
<dbReference type="AlphaFoldDB" id="A0A5M9K112"/>
<keyword evidence="3" id="KW-1185">Reference proteome</keyword>
<evidence type="ECO:0000313" key="2">
    <source>
        <dbReference type="EMBL" id="KAA8575488.1"/>
    </source>
</evidence>
<evidence type="ECO:0000256" key="1">
    <source>
        <dbReference type="SAM" id="SignalP"/>
    </source>
</evidence>
<name>A0A5M9K112_MONFR</name>
<gene>
    <name evidence="2" type="ORF">EYC84_004641</name>
</gene>
<organism evidence="2 3">
    <name type="scientific">Monilinia fructicola</name>
    <name type="common">Brown rot fungus</name>
    <name type="synonym">Ciboria fructicola</name>
    <dbReference type="NCBI Taxonomy" id="38448"/>
    <lineage>
        <taxon>Eukaryota</taxon>
        <taxon>Fungi</taxon>
        <taxon>Dikarya</taxon>
        <taxon>Ascomycota</taxon>
        <taxon>Pezizomycotina</taxon>
        <taxon>Leotiomycetes</taxon>
        <taxon>Helotiales</taxon>
        <taxon>Sclerotiniaceae</taxon>
        <taxon>Monilinia</taxon>
    </lineage>
</organism>
<dbReference type="Proteomes" id="UP000322873">
    <property type="component" value="Unassembled WGS sequence"/>
</dbReference>
<proteinExistence type="predicted"/>
<protein>
    <submittedName>
        <fullName evidence="2">Uncharacterized protein</fullName>
    </submittedName>
</protein>
<accession>A0A5M9K112</accession>
<evidence type="ECO:0000313" key="3">
    <source>
        <dbReference type="Proteomes" id="UP000322873"/>
    </source>
</evidence>
<dbReference type="EMBL" id="VICG01000002">
    <property type="protein sequence ID" value="KAA8575488.1"/>
    <property type="molecule type" value="Genomic_DNA"/>
</dbReference>
<feature type="signal peptide" evidence="1">
    <location>
        <begin position="1"/>
        <end position="23"/>
    </location>
</feature>
<keyword evidence="1" id="KW-0732">Signal</keyword>